<evidence type="ECO:0000313" key="4">
    <source>
        <dbReference type="Proteomes" id="UP000248597"/>
    </source>
</evidence>
<organism evidence="3 4">
    <name type="scientific">Sphingopyxis macrogoltabida</name>
    <name type="common">Sphingomonas macrogoltabidus</name>
    <dbReference type="NCBI Taxonomy" id="33050"/>
    <lineage>
        <taxon>Bacteria</taxon>
        <taxon>Pseudomonadati</taxon>
        <taxon>Pseudomonadota</taxon>
        <taxon>Alphaproteobacteria</taxon>
        <taxon>Sphingomonadales</taxon>
        <taxon>Sphingomonadaceae</taxon>
        <taxon>Sphingopyxis</taxon>
    </lineage>
</organism>
<keyword evidence="1" id="KW-0472">Membrane</keyword>
<proteinExistence type="predicted"/>
<dbReference type="EMBL" id="QFPJ01000011">
    <property type="protein sequence ID" value="PZQ22891.1"/>
    <property type="molecule type" value="Genomic_DNA"/>
</dbReference>
<accession>A0A2W5L0P6</accession>
<dbReference type="PANTHER" id="PTHR40547">
    <property type="entry name" value="SLL0298 PROTEIN"/>
    <property type="match status" value="1"/>
</dbReference>
<dbReference type="InterPro" id="IPR018639">
    <property type="entry name" value="DUF2062"/>
</dbReference>
<gene>
    <name evidence="3" type="ORF">DI569_06520</name>
</gene>
<protein>
    <submittedName>
        <fullName evidence="3">DUF2062 domain-containing protein</fullName>
    </submittedName>
</protein>
<evidence type="ECO:0000259" key="2">
    <source>
        <dbReference type="Pfam" id="PF09835"/>
    </source>
</evidence>
<keyword evidence="1" id="KW-0812">Transmembrane</keyword>
<comment type="caution">
    <text evidence="3">The sequence shown here is derived from an EMBL/GenBank/DDBJ whole genome shotgun (WGS) entry which is preliminary data.</text>
</comment>
<name>A0A2W5L0P6_SPHMC</name>
<feature type="transmembrane region" description="Helical" evidence="1">
    <location>
        <begin position="72"/>
        <end position="98"/>
    </location>
</feature>
<feature type="domain" description="DUF2062" evidence="2">
    <location>
        <begin position="48"/>
        <end position="201"/>
    </location>
</feature>
<dbReference type="Proteomes" id="UP000248597">
    <property type="component" value="Unassembled WGS sequence"/>
</dbReference>
<dbReference type="PANTHER" id="PTHR40547:SF1">
    <property type="entry name" value="SLL0298 PROTEIN"/>
    <property type="match status" value="1"/>
</dbReference>
<evidence type="ECO:0000256" key="1">
    <source>
        <dbReference type="SAM" id="Phobius"/>
    </source>
</evidence>
<sequence>MSGDAPRDPAVKDARIKDAPVRDKAAVMNWIRRHSPSREELLQSRFIRPFAHRVAHSHLWRFTRTSVPRGTALGLFVGLFFLIPGVQILGVALLALPFRANIPIGAAMTFLSNPLTTPIILAASVWLGSALFGLHTNVSNLYILYDEGASLIEWWHWFTANAGTALLGGLAGLFVISLVSAAVGYVLAALFWDNWIRLRWRRKLRRARDQRLEPSTSDTPAG</sequence>
<feature type="transmembrane region" description="Helical" evidence="1">
    <location>
        <begin position="119"/>
        <end position="145"/>
    </location>
</feature>
<keyword evidence="1" id="KW-1133">Transmembrane helix</keyword>
<evidence type="ECO:0000313" key="3">
    <source>
        <dbReference type="EMBL" id="PZQ22891.1"/>
    </source>
</evidence>
<reference evidence="3 4" key="1">
    <citation type="submission" date="2017-08" db="EMBL/GenBank/DDBJ databases">
        <title>Infants hospitalized years apart are colonized by the same room-sourced microbial strains.</title>
        <authorList>
            <person name="Brooks B."/>
            <person name="Olm M.R."/>
            <person name="Firek B.A."/>
            <person name="Baker R."/>
            <person name="Thomas B.C."/>
            <person name="Morowitz M.J."/>
            <person name="Banfield J.F."/>
        </authorList>
    </citation>
    <scope>NUCLEOTIDE SEQUENCE [LARGE SCALE GENOMIC DNA]</scope>
    <source>
        <strain evidence="3">S2_005_003_R2_47</strain>
    </source>
</reference>
<dbReference type="Pfam" id="PF09835">
    <property type="entry name" value="DUF2062"/>
    <property type="match status" value="1"/>
</dbReference>
<dbReference type="AlphaFoldDB" id="A0A2W5L0P6"/>
<feature type="transmembrane region" description="Helical" evidence="1">
    <location>
        <begin position="165"/>
        <end position="192"/>
    </location>
</feature>